<protein>
    <submittedName>
        <fullName evidence="2">Cyclic nucleotide-binding domain-containing protein</fullName>
    </submittedName>
</protein>
<dbReference type="EMBL" id="CP061800">
    <property type="protein sequence ID" value="QTA86237.1"/>
    <property type="molecule type" value="Genomic_DNA"/>
</dbReference>
<sequence>MISLDLLEKLDIFEGLNDDQLTAVQENCEEKEYKRGDRLFAEGEDATHLWIVTEGRVDLRFEMPGSRPTSDDYTVSAVSARDSVAKILGWSCFVPPHKMRLSGYCARDCKVIKIGKTNLTKLFAKDPWLGFLIMSYLVRVVGYRFHQFQDEAAKNMGENIMSCW</sequence>
<dbReference type="Pfam" id="PF00027">
    <property type="entry name" value="cNMP_binding"/>
    <property type="match status" value="1"/>
</dbReference>
<accession>A0A975BJ27</accession>
<dbReference type="Proteomes" id="UP000663722">
    <property type="component" value="Chromosome"/>
</dbReference>
<dbReference type="KEGG" id="dmm:dnm_022580"/>
<proteinExistence type="predicted"/>
<dbReference type="PROSITE" id="PS50042">
    <property type="entry name" value="CNMP_BINDING_3"/>
    <property type="match status" value="1"/>
</dbReference>
<feature type="domain" description="Cyclic nucleotide-binding" evidence="1">
    <location>
        <begin position="12"/>
        <end position="123"/>
    </location>
</feature>
<dbReference type="AlphaFoldDB" id="A0A975BJ27"/>
<evidence type="ECO:0000313" key="3">
    <source>
        <dbReference type="Proteomes" id="UP000663722"/>
    </source>
</evidence>
<dbReference type="CDD" id="cd00038">
    <property type="entry name" value="CAP_ED"/>
    <property type="match status" value="1"/>
</dbReference>
<name>A0A975BJ27_9BACT</name>
<dbReference type="RefSeq" id="WP_207681963.1">
    <property type="nucleotide sequence ID" value="NZ_CP061800.1"/>
</dbReference>
<evidence type="ECO:0000313" key="2">
    <source>
        <dbReference type="EMBL" id="QTA86237.1"/>
    </source>
</evidence>
<reference evidence="2" key="1">
    <citation type="journal article" date="2021" name="Microb. Physiol.">
        <title>Proteogenomic Insights into the Physiology of Marine, Sulfate-Reducing, Filamentous Desulfonema limicola and Desulfonema magnum.</title>
        <authorList>
            <person name="Schnaars V."/>
            <person name="Wohlbrand L."/>
            <person name="Scheve S."/>
            <person name="Hinrichs C."/>
            <person name="Reinhardt R."/>
            <person name="Rabus R."/>
        </authorList>
    </citation>
    <scope>NUCLEOTIDE SEQUENCE</scope>
    <source>
        <strain evidence="2">4be13</strain>
    </source>
</reference>
<organism evidence="2 3">
    <name type="scientific">Desulfonema magnum</name>
    <dbReference type="NCBI Taxonomy" id="45655"/>
    <lineage>
        <taxon>Bacteria</taxon>
        <taxon>Pseudomonadati</taxon>
        <taxon>Thermodesulfobacteriota</taxon>
        <taxon>Desulfobacteria</taxon>
        <taxon>Desulfobacterales</taxon>
        <taxon>Desulfococcaceae</taxon>
        <taxon>Desulfonema</taxon>
    </lineage>
</organism>
<keyword evidence="3" id="KW-1185">Reference proteome</keyword>
<gene>
    <name evidence="2" type="ORF">dnm_022580</name>
</gene>
<dbReference type="InterPro" id="IPR018490">
    <property type="entry name" value="cNMP-bd_dom_sf"/>
</dbReference>
<evidence type="ECO:0000259" key="1">
    <source>
        <dbReference type="PROSITE" id="PS50042"/>
    </source>
</evidence>
<dbReference type="InterPro" id="IPR014710">
    <property type="entry name" value="RmlC-like_jellyroll"/>
</dbReference>
<dbReference type="InterPro" id="IPR000595">
    <property type="entry name" value="cNMP-bd_dom"/>
</dbReference>
<dbReference type="Gene3D" id="2.60.120.10">
    <property type="entry name" value="Jelly Rolls"/>
    <property type="match status" value="1"/>
</dbReference>
<dbReference type="SUPFAM" id="SSF51206">
    <property type="entry name" value="cAMP-binding domain-like"/>
    <property type="match status" value="1"/>
</dbReference>